<feature type="signal peptide" evidence="2">
    <location>
        <begin position="1"/>
        <end position="25"/>
    </location>
</feature>
<dbReference type="EMBL" id="MUXN01000011">
    <property type="protein sequence ID" value="OOC05623.1"/>
    <property type="molecule type" value="Genomic_DNA"/>
</dbReference>
<reference evidence="5 7" key="2">
    <citation type="submission" date="2017-02" db="EMBL/GenBank/DDBJ databases">
        <title>Amycolatopsis azurea DSM 43854 draft genome.</title>
        <authorList>
            <person name="Mayilraj S."/>
        </authorList>
    </citation>
    <scope>NUCLEOTIDE SEQUENCE [LARGE SCALE GENOMIC DNA]</scope>
    <source>
        <strain evidence="5 7">DSM 43854</strain>
    </source>
</reference>
<dbReference type="RefSeq" id="WP_005157348.1">
    <property type="nucleotide sequence ID" value="NZ_ANMG01000032.1"/>
</dbReference>
<evidence type="ECO:0000313" key="5">
    <source>
        <dbReference type="EMBL" id="OOC05623.1"/>
    </source>
</evidence>
<dbReference type="Proteomes" id="UP000014137">
    <property type="component" value="Unassembled WGS sequence"/>
</dbReference>
<evidence type="ECO:0000259" key="3">
    <source>
        <dbReference type="PROSITE" id="PS51841"/>
    </source>
</evidence>
<proteinExistence type="predicted"/>
<feature type="chain" id="PRO_5004021890" description="LTD domain-containing protein" evidence="2">
    <location>
        <begin position="26"/>
        <end position="202"/>
    </location>
</feature>
<comment type="caution">
    <text evidence="4">The sequence shown here is derived from an EMBL/GenBank/DDBJ whole genome shotgun (WGS) entry which is preliminary data.</text>
</comment>
<evidence type="ECO:0000313" key="7">
    <source>
        <dbReference type="Proteomes" id="UP000188551"/>
    </source>
</evidence>
<dbReference type="OrthoDB" id="3682978at2"/>
<feature type="region of interest" description="Disordered" evidence="1">
    <location>
        <begin position="147"/>
        <end position="179"/>
    </location>
</feature>
<evidence type="ECO:0000313" key="6">
    <source>
        <dbReference type="Proteomes" id="UP000014137"/>
    </source>
</evidence>
<organism evidence="4 6">
    <name type="scientific">Amycolatopsis azurea DSM 43854</name>
    <dbReference type="NCBI Taxonomy" id="1238180"/>
    <lineage>
        <taxon>Bacteria</taxon>
        <taxon>Bacillati</taxon>
        <taxon>Actinomycetota</taxon>
        <taxon>Actinomycetes</taxon>
        <taxon>Pseudonocardiales</taxon>
        <taxon>Pseudonocardiaceae</taxon>
        <taxon>Amycolatopsis</taxon>
    </lineage>
</organism>
<keyword evidence="7" id="KW-1185">Reference proteome</keyword>
<protein>
    <recommendedName>
        <fullName evidence="3">LTD domain-containing protein</fullName>
    </recommendedName>
</protein>
<dbReference type="SUPFAM" id="SSF74853">
    <property type="entry name" value="Lamin A/C globular tail domain"/>
    <property type="match status" value="1"/>
</dbReference>
<dbReference type="AlphaFoldDB" id="M2NVA7"/>
<evidence type="ECO:0000313" key="4">
    <source>
        <dbReference type="EMBL" id="EMD26484.1"/>
    </source>
</evidence>
<dbReference type="InterPro" id="IPR036415">
    <property type="entry name" value="Lamin_tail_dom_sf"/>
</dbReference>
<dbReference type="PATRIC" id="fig|1238180.3.peg.3659"/>
<dbReference type="PROSITE" id="PS51841">
    <property type="entry name" value="LTD"/>
    <property type="match status" value="1"/>
</dbReference>
<dbReference type="Proteomes" id="UP000188551">
    <property type="component" value="Unassembled WGS sequence"/>
</dbReference>
<reference evidence="4 6" key="1">
    <citation type="submission" date="2012-10" db="EMBL/GenBank/DDBJ databases">
        <title>Genome assembly of Amycolatopsis azurea DSM 43854.</title>
        <authorList>
            <person name="Khatri I."/>
            <person name="Kaur I."/>
            <person name="Subramanian S."/>
            <person name="Mayilraj S."/>
        </authorList>
    </citation>
    <scope>NUCLEOTIDE SEQUENCE [LARGE SCALE GENOMIC DNA]</scope>
    <source>
        <strain evidence="4 6">DSM 43854</strain>
    </source>
</reference>
<name>M2NVA7_9PSEU</name>
<keyword evidence="2" id="KW-0732">Signal</keyword>
<sequence>MIRHLVSGVLGVLALSLVTAPPSNARDLTPRVSTTVLINEVSTQGTAGALDEYLELRNVSTIPVDLSGFRLQFYSLSCVPAETVFLFQGLVLQPMNSVGQYLVLIGQNFSGSIQDPTNVIPVGNTGDLIPTRAGAVVLLDTTGRRVDTAGWAPPPETPCLREGQPASTPPPGLSISRNYLSWDSDNNRTDFNPTPHTPGAQW</sequence>
<dbReference type="InterPro" id="IPR001322">
    <property type="entry name" value="Lamin_tail_dom"/>
</dbReference>
<dbReference type="EMBL" id="ANMG01000032">
    <property type="protein sequence ID" value="EMD26484.1"/>
    <property type="molecule type" value="Genomic_DNA"/>
</dbReference>
<dbReference type="Gene3D" id="2.60.40.1260">
    <property type="entry name" value="Lamin Tail domain"/>
    <property type="match status" value="1"/>
</dbReference>
<accession>M2NVA7</accession>
<feature type="domain" description="LTD" evidence="3">
    <location>
        <begin position="20"/>
        <end position="153"/>
    </location>
</feature>
<evidence type="ECO:0000256" key="1">
    <source>
        <dbReference type="SAM" id="MobiDB-lite"/>
    </source>
</evidence>
<gene>
    <name evidence="5" type="ORF">B0293_14740</name>
    <name evidence="4" type="ORF">C791_3328</name>
</gene>
<evidence type="ECO:0000256" key="2">
    <source>
        <dbReference type="SAM" id="SignalP"/>
    </source>
</evidence>
<dbReference type="Pfam" id="PF00932">
    <property type="entry name" value="LTD"/>
    <property type="match status" value="1"/>
</dbReference>